<evidence type="ECO:0000259" key="6">
    <source>
        <dbReference type="PROSITE" id="PS51387"/>
    </source>
</evidence>
<keyword evidence="2" id="KW-0285">Flavoprotein</keyword>
<dbReference type="PANTHER" id="PTHR42973:SF53">
    <property type="entry name" value="FAD-BINDING PCMH-TYPE DOMAIN-CONTAINING PROTEIN-RELATED"/>
    <property type="match status" value="1"/>
</dbReference>
<accession>A0A9P8YFK3</accession>
<dbReference type="PANTHER" id="PTHR42973">
    <property type="entry name" value="BINDING OXIDOREDUCTASE, PUTATIVE (AFU_ORTHOLOGUE AFUA_1G17690)-RELATED"/>
    <property type="match status" value="1"/>
</dbReference>
<dbReference type="InterPro" id="IPR050416">
    <property type="entry name" value="FAD-linked_Oxidoreductase"/>
</dbReference>
<reference evidence="7" key="1">
    <citation type="journal article" date="2021" name="Nat. Commun.">
        <title>Genetic determinants of endophytism in the Arabidopsis root mycobiome.</title>
        <authorList>
            <person name="Mesny F."/>
            <person name="Miyauchi S."/>
            <person name="Thiergart T."/>
            <person name="Pickel B."/>
            <person name="Atanasova L."/>
            <person name="Karlsson M."/>
            <person name="Huettel B."/>
            <person name="Barry K.W."/>
            <person name="Haridas S."/>
            <person name="Chen C."/>
            <person name="Bauer D."/>
            <person name="Andreopoulos W."/>
            <person name="Pangilinan J."/>
            <person name="LaButti K."/>
            <person name="Riley R."/>
            <person name="Lipzen A."/>
            <person name="Clum A."/>
            <person name="Drula E."/>
            <person name="Henrissat B."/>
            <person name="Kohler A."/>
            <person name="Grigoriev I.V."/>
            <person name="Martin F.M."/>
            <person name="Hacquard S."/>
        </authorList>
    </citation>
    <scope>NUCLEOTIDE SEQUENCE</scope>
    <source>
        <strain evidence="7">MPI-CAGE-CH-0230</strain>
    </source>
</reference>
<dbReference type="InterPro" id="IPR016166">
    <property type="entry name" value="FAD-bd_PCMH"/>
</dbReference>
<dbReference type="PROSITE" id="PS51387">
    <property type="entry name" value="FAD_PCMH"/>
    <property type="match status" value="1"/>
</dbReference>
<dbReference type="SUPFAM" id="SSF56176">
    <property type="entry name" value="FAD-binding/transporter-associated domain-like"/>
    <property type="match status" value="1"/>
</dbReference>
<dbReference type="Pfam" id="PF01565">
    <property type="entry name" value="FAD_binding_4"/>
    <property type="match status" value="1"/>
</dbReference>
<evidence type="ECO:0000256" key="1">
    <source>
        <dbReference type="ARBA" id="ARBA00005466"/>
    </source>
</evidence>
<dbReference type="InterPro" id="IPR016169">
    <property type="entry name" value="FAD-bd_PCMH_sub2"/>
</dbReference>
<feature type="signal peptide" evidence="5">
    <location>
        <begin position="1"/>
        <end position="18"/>
    </location>
</feature>
<proteinExistence type="inferred from homology"/>
<evidence type="ECO:0000313" key="8">
    <source>
        <dbReference type="Proteomes" id="UP000756346"/>
    </source>
</evidence>
<comment type="caution">
    <text evidence="7">The sequence shown here is derived from an EMBL/GenBank/DDBJ whole genome shotgun (WGS) entry which is preliminary data.</text>
</comment>
<dbReference type="InterPro" id="IPR036318">
    <property type="entry name" value="FAD-bd_PCMH-like_sf"/>
</dbReference>
<dbReference type="Proteomes" id="UP000756346">
    <property type="component" value="Unassembled WGS sequence"/>
</dbReference>
<dbReference type="AlphaFoldDB" id="A0A9P8YFK3"/>
<evidence type="ECO:0000313" key="7">
    <source>
        <dbReference type="EMBL" id="KAH7039591.1"/>
    </source>
</evidence>
<evidence type="ECO:0000256" key="3">
    <source>
        <dbReference type="ARBA" id="ARBA00022827"/>
    </source>
</evidence>
<keyword evidence="4" id="KW-0560">Oxidoreductase</keyword>
<feature type="domain" description="FAD-binding PCMH-type" evidence="6">
    <location>
        <begin position="64"/>
        <end position="235"/>
    </location>
</feature>
<keyword evidence="5" id="KW-0732">Signal</keyword>
<dbReference type="GeneID" id="70185708"/>
<feature type="chain" id="PRO_5040454842" description="FAD-binding PCMH-type domain-containing protein" evidence="5">
    <location>
        <begin position="19"/>
        <end position="513"/>
    </location>
</feature>
<protein>
    <recommendedName>
        <fullName evidence="6">FAD-binding PCMH-type domain-containing protein</fullName>
    </recommendedName>
</protein>
<dbReference type="EMBL" id="JAGTJQ010000001">
    <property type="protein sequence ID" value="KAH7039591.1"/>
    <property type="molecule type" value="Genomic_DNA"/>
</dbReference>
<name>A0A9P8YFK3_9PEZI</name>
<gene>
    <name evidence="7" type="ORF">B0I36DRAFT_343457</name>
</gene>
<keyword evidence="8" id="KW-1185">Reference proteome</keyword>
<dbReference type="OrthoDB" id="2151789at2759"/>
<dbReference type="Gene3D" id="3.30.465.10">
    <property type="match status" value="1"/>
</dbReference>
<evidence type="ECO:0000256" key="4">
    <source>
        <dbReference type="ARBA" id="ARBA00023002"/>
    </source>
</evidence>
<dbReference type="InterPro" id="IPR006094">
    <property type="entry name" value="Oxid_FAD_bind_N"/>
</dbReference>
<keyword evidence="3" id="KW-0274">FAD</keyword>
<dbReference type="GO" id="GO:0016491">
    <property type="term" value="F:oxidoreductase activity"/>
    <property type="evidence" value="ECO:0007669"/>
    <property type="project" value="UniProtKB-KW"/>
</dbReference>
<dbReference type="RefSeq" id="XP_046017646.1">
    <property type="nucleotide sequence ID" value="XM_046156162.1"/>
</dbReference>
<comment type="similarity">
    <text evidence="1">Belongs to the oxygen-dependent FAD-linked oxidoreductase family.</text>
</comment>
<organism evidence="7 8">
    <name type="scientific">Microdochium trichocladiopsis</name>
    <dbReference type="NCBI Taxonomy" id="1682393"/>
    <lineage>
        <taxon>Eukaryota</taxon>
        <taxon>Fungi</taxon>
        <taxon>Dikarya</taxon>
        <taxon>Ascomycota</taxon>
        <taxon>Pezizomycotina</taxon>
        <taxon>Sordariomycetes</taxon>
        <taxon>Xylariomycetidae</taxon>
        <taxon>Xylariales</taxon>
        <taxon>Microdochiaceae</taxon>
        <taxon>Microdochium</taxon>
    </lineage>
</organism>
<sequence length="513" mass="54553">MKASSVVPLLALASQADASKCQMLQAKCCGKLAGDPVLQGKVLFPGDSQGRNDARLASYYSANAALSPWCMVLPTETLDVSRIASILQENACPFGMRSGAHSAFSGSNGVSDGVTVDFGYLNATTYTPGSDIASIQPGSDWGSAYETLDPFGVTVVGGRASVVGVGGFISGGGYSFHSAKYGWGADTVRNFEIVLANGTVVNANKDENADLWKAQKGGSGNFGFITRLDMEVVDTNQLWAGIIVYDTPEVEASWQAYLDFVDNMGNQEAESQALVAMVANEKTISHTALISNSRGDPEPETLSAFLALPNLSSTIQRDTVAKVVPAFTGPTPLGLFSNWLVELYASNMEVLRHIDDTLATYTDKIRAAAPTSVFQILIELQPVTPSMVRHSTSKGGGGNILGLEHVVAAEGGGPGGSPAVMFLIALTVDTAANQDIVLPLVLEFRDAVNQIMTTEGYNRDWVYAPYAWKGQDPLSRYGADNVALMRDVSARYDPQGMFQELRVSGFKIPKDVA</sequence>
<evidence type="ECO:0000256" key="2">
    <source>
        <dbReference type="ARBA" id="ARBA00022630"/>
    </source>
</evidence>
<dbReference type="GO" id="GO:0071949">
    <property type="term" value="F:FAD binding"/>
    <property type="evidence" value="ECO:0007669"/>
    <property type="project" value="InterPro"/>
</dbReference>
<evidence type="ECO:0000256" key="5">
    <source>
        <dbReference type="SAM" id="SignalP"/>
    </source>
</evidence>